<evidence type="ECO:0000313" key="1">
    <source>
        <dbReference type="EMBL" id="WHX48420.1"/>
    </source>
</evidence>
<keyword evidence="1" id="KW-0645">Protease</keyword>
<gene>
    <name evidence="1" type="primary">yyaC</name>
    <name evidence="1" type="ORF">QNH46_20465</name>
</gene>
<dbReference type="EMBL" id="CP126084">
    <property type="protein sequence ID" value="WHX48420.1"/>
    <property type="molecule type" value="Genomic_DNA"/>
</dbReference>
<dbReference type="SUPFAM" id="SSF53163">
    <property type="entry name" value="HybD-like"/>
    <property type="match status" value="1"/>
</dbReference>
<dbReference type="Pfam" id="PF06866">
    <property type="entry name" value="DUF1256"/>
    <property type="match status" value="1"/>
</dbReference>
<name>A0AA95I272_9BACL</name>
<proteinExistence type="predicted"/>
<keyword evidence="1" id="KW-0378">Hydrolase</keyword>
<dbReference type="InterPro" id="IPR009665">
    <property type="entry name" value="YyaC"/>
</dbReference>
<dbReference type="RefSeq" id="WP_283925797.1">
    <property type="nucleotide sequence ID" value="NZ_CP126084.1"/>
</dbReference>
<sequence>MRLEGRRLPYDSSFSERKLTGKELPQFMRSIRQKHPLDHVTFLCIGTDRSTGDALGPLVGTRLEELGFSSVVGSLRHPCDADNLVHRMNAIPKEHVIIAIDACLGVPASVGSYIVSGKPLLPAQSVGGGLPEAGHYSIAAVVNVNGPKPYWTLGMTSLYKVMQMADEIVQAAAYGFGSGDE</sequence>
<dbReference type="Proteomes" id="UP001177943">
    <property type="component" value="Chromosome"/>
</dbReference>
<protein>
    <submittedName>
        <fullName evidence="1">Spore protease YyaC</fullName>
    </submittedName>
</protein>
<dbReference type="GO" id="GO:0006508">
    <property type="term" value="P:proteolysis"/>
    <property type="evidence" value="ECO:0007669"/>
    <property type="project" value="UniProtKB-KW"/>
</dbReference>
<dbReference type="AlphaFoldDB" id="A0AA95I272"/>
<organism evidence="1 2">
    <name type="scientific">Paenibacillus woosongensis</name>
    <dbReference type="NCBI Taxonomy" id="307580"/>
    <lineage>
        <taxon>Bacteria</taxon>
        <taxon>Bacillati</taxon>
        <taxon>Bacillota</taxon>
        <taxon>Bacilli</taxon>
        <taxon>Bacillales</taxon>
        <taxon>Paenibacillaceae</taxon>
        <taxon>Paenibacillus</taxon>
    </lineage>
</organism>
<accession>A0AA95I272</accession>
<dbReference type="InterPro" id="IPR023430">
    <property type="entry name" value="Pept_HybD-like_dom_sf"/>
</dbReference>
<evidence type="ECO:0000313" key="2">
    <source>
        <dbReference type="Proteomes" id="UP001177943"/>
    </source>
</evidence>
<reference evidence="1" key="1">
    <citation type="submission" date="2023-05" db="EMBL/GenBank/DDBJ databases">
        <title>Comparative genomics of Bacillaceae isolates and their secondary metabolite potential.</title>
        <authorList>
            <person name="Song L."/>
            <person name="Nielsen L.J."/>
            <person name="Mohite O."/>
            <person name="Xu X."/>
            <person name="Weber T."/>
            <person name="Kovacs A.T."/>
        </authorList>
    </citation>
    <scope>NUCLEOTIDE SEQUENCE</scope>
    <source>
        <strain evidence="1">B2_4</strain>
    </source>
</reference>
<dbReference type="KEGG" id="pwn:QNH46_20465"/>
<dbReference type="NCBIfam" id="TIGR02841">
    <property type="entry name" value="spore_YyaC"/>
    <property type="match status" value="1"/>
</dbReference>
<dbReference type="GO" id="GO:0008233">
    <property type="term" value="F:peptidase activity"/>
    <property type="evidence" value="ECO:0007669"/>
    <property type="project" value="UniProtKB-KW"/>
</dbReference>